<dbReference type="SUPFAM" id="SSF82185">
    <property type="entry name" value="Histone H3 K4-specific methyltransferase SET7/9 N-terminal domain"/>
    <property type="match status" value="1"/>
</dbReference>
<keyword evidence="2" id="KW-1185">Reference proteome</keyword>
<proteinExistence type="predicted"/>
<evidence type="ECO:0000313" key="1">
    <source>
        <dbReference type="EMBL" id="MFC0605029.1"/>
    </source>
</evidence>
<gene>
    <name evidence="1" type="ORF">ACFFGA_10725</name>
</gene>
<dbReference type="EMBL" id="JBHLTQ010000005">
    <property type="protein sequence ID" value="MFC0605029.1"/>
    <property type="molecule type" value="Genomic_DNA"/>
</dbReference>
<name>A0ABV6Q9T8_9FLAO</name>
<reference evidence="1 2" key="1">
    <citation type="submission" date="2024-09" db="EMBL/GenBank/DDBJ databases">
        <authorList>
            <person name="Sun Q."/>
            <person name="Mori K."/>
        </authorList>
    </citation>
    <scope>NUCLEOTIDE SEQUENCE [LARGE SCALE GENOMIC DNA]</scope>
    <source>
        <strain evidence="1 2">NCAIM B.02481</strain>
    </source>
</reference>
<dbReference type="InterPro" id="IPR011652">
    <property type="entry name" value="MORN_2"/>
</dbReference>
<dbReference type="Pfam" id="PF07661">
    <property type="entry name" value="MORN_2"/>
    <property type="match status" value="3"/>
</dbReference>
<sequence>MKPIVLAIIICLLSCKEASISNSSDISSTNEKEDIIAIKTFEVLKSDLKLNQLEGIWYYKEQPYNGYAVKFYENDTLRERLGFYNGKRQGVAKTWSANGNLRIECSYNQNKLTGDYKSYWDNGNLALQVNYVDGKKQGEEKQWYSNGEISKLRQLEDGNEKGIQKAWLPNGKLYVNYEAKNGRVFGMMRANSCYKLEDEKVIKTE</sequence>
<dbReference type="Proteomes" id="UP001589832">
    <property type="component" value="Unassembled WGS sequence"/>
</dbReference>
<dbReference type="RefSeq" id="WP_386063667.1">
    <property type="nucleotide sequence ID" value="NZ_JBHLTQ010000005.1"/>
</dbReference>
<organism evidence="1 2">
    <name type="scientific">Winogradskyella pulchriflava</name>
    <dbReference type="NCBI Taxonomy" id="1110688"/>
    <lineage>
        <taxon>Bacteria</taxon>
        <taxon>Pseudomonadati</taxon>
        <taxon>Bacteroidota</taxon>
        <taxon>Flavobacteriia</taxon>
        <taxon>Flavobacteriales</taxon>
        <taxon>Flavobacteriaceae</taxon>
        <taxon>Winogradskyella</taxon>
    </lineage>
</organism>
<dbReference type="Gene3D" id="3.90.930.1">
    <property type="match status" value="1"/>
</dbReference>
<accession>A0ABV6Q9T8</accession>
<comment type="caution">
    <text evidence="1">The sequence shown here is derived from an EMBL/GenBank/DDBJ whole genome shotgun (WGS) entry which is preliminary data.</text>
</comment>
<protein>
    <submittedName>
        <fullName evidence="1">Toxin-antitoxin system YwqK family antitoxin</fullName>
    </submittedName>
</protein>
<evidence type="ECO:0000313" key="2">
    <source>
        <dbReference type="Proteomes" id="UP001589832"/>
    </source>
</evidence>